<organism evidence="1 2">
    <name type="scientific">Candidimonas nitroreducens</name>
    <dbReference type="NCBI Taxonomy" id="683354"/>
    <lineage>
        <taxon>Bacteria</taxon>
        <taxon>Pseudomonadati</taxon>
        <taxon>Pseudomonadota</taxon>
        <taxon>Betaproteobacteria</taxon>
        <taxon>Burkholderiales</taxon>
        <taxon>Alcaligenaceae</taxon>
        <taxon>Candidimonas</taxon>
    </lineage>
</organism>
<dbReference type="EMBL" id="NJIH01000008">
    <property type="protein sequence ID" value="OWT58382.1"/>
    <property type="molecule type" value="Genomic_DNA"/>
</dbReference>
<sequence length="164" mass="18420">MEITSSNSRFEDTFQCCEYLRPWMIQLGSNLLWKLQRPCNVSYGLGLPCSLDVRGRESKLIEKLLIIISLCNLFEDEARPILRLPRQDGCSNMLAGDLAISRSAIGSDDDGNLDDRIHVADAPSQTLNLPFDCTVQQAWLAKCFERSKSPVSFNDNKFVVFANG</sequence>
<gene>
    <name evidence="1" type="ORF">CEY11_15535</name>
</gene>
<protein>
    <submittedName>
        <fullName evidence="1">Uncharacterized protein</fullName>
    </submittedName>
</protein>
<evidence type="ECO:0000313" key="1">
    <source>
        <dbReference type="EMBL" id="OWT58382.1"/>
    </source>
</evidence>
<dbReference type="AlphaFoldDB" id="A0A225MCD8"/>
<proteinExistence type="predicted"/>
<keyword evidence="2" id="KW-1185">Reference proteome</keyword>
<name>A0A225MCD8_9BURK</name>
<dbReference type="Proteomes" id="UP000214603">
    <property type="component" value="Unassembled WGS sequence"/>
</dbReference>
<reference evidence="2" key="1">
    <citation type="submission" date="2017-06" db="EMBL/GenBank/DDBJ databases">
        <title>Herbaspirillum phytohormonus sp. nov., isolated from the root nodule of Robinia pseudoacacia in lead-zinc mine.</title>
        <authorList>
            <person name="Fan M."/>
            <person name="Lin Y."/>
        </authorList>
    </citation>
    <scope>NUCLEOTIDE SEQUENCE [LARGE SCALE GENOMIC DNA]</scope>
    <source>
        <strain evidence="2">SC-089</strain>
    </source>
</reference>
<accession>A0A225MCD8</accession>
<comment type="caution">
    <text evidence="1">The sequence shown here is derived from an EMBL/GenBank/DDBJ whole genome shotgun (WGS) entry which is preliminary data.</text>
</comment>
<evidence type="ECO:0000313" key="2">
    <source>
        <dbReference type="Proteomes" id="UP000214603"/>
    </source>
</evidence>